<dbReference type="CDD" id="cd06558">
    <property type="entry name" value="crotonase-like"/>
    <property type="match status" value="1"/>
</dbReference>
<dbReference type="SUPFAM" id="SSF53901">
    <property type="entry name" value="Thiolase-like"/>
    <property type="match status" value="4"/>
</dbReference>
<dbReference type="CDD" id="cd00833">
    <property type="entry name" value="PKS"/>
    <property type="match status" value="4"/>
</dbReference>
<dbReference type="Pfam" id="PF08659">
    <property type="entry name" value="KR"/>
    <property type="match status" value="1"/>
</dbReference>
<evidence type="ECO:0000259" key="20">
    <source>
        <dbReference type="PROSITE" id="PS52019"/>
    </source>
</evidence>
<evidence type="ECO:0000256" key="6">
    <source>
        <dbReference type="ARBA" id="ARBA00022490"/>
    </source>
</evidence>
<dbReference type="Pfam" id="PF14765">
    <property type="entry name" value="PS-DH"/>
    <property type="match status" value="4"/>
</dbReference>
<dbReference type="InterPro" id="IPR020806">
    <property type="entry name" value="PKS_PP-bd"/>
</dbReference>
<dbReference type="PANTHER" id="PTHR43775:SF37">
    <property type="entry name" value="SI:DKEY-61P9.11"/>
    <property type="match status" value="1"/>
</dbReference>
<feature type="domain" description="Carrier" evidence="18">
    <location>
        <begin position="3962"/>
        <end position="4039"/>
    </location>
</feature>
<dbReference type="PROSITE" id="PS00012">
    <property type="entry name" value="PHOSPHOPANTETHEINE"/>
    <property type="match status" value="5"/>
</dbReference>
<comment type="similarity">
    <text evidence="4">Belongs to the short-chain dehydrogenases/reductases (SDR) family.</text>
</comment>
<evidence type="ECO:0000313" key="22">
    <source>
        <dbReference type="Proteomes" id="UP000218824"/>
    </source>
</evidence>
<dbReference type="KEGG" id="lem:LEN_2595"/>
<feature type="active site" description="Proton donor; for dehydratase activity" evidence="15">
    <location>
        <position position="780"/>
    </location>
</feature>
<evidence type="ECO:0000256" key="8">
    <source>
        <dbReference type="ARBA" id="ARBA00022679"/>
    </source>
</evidence>
<keyword evidence="9" id="KW-0677">Repeat</keyword>
<reference evidence="21 22" key="1">
    <citation type="journal article" date="2017" name="DNA Res.">
        <title>Complete genome sequence and expression profile of the commercial lytic enzyme producer Lysobacter enzymogenes M497-1.</title>
        <authorList>
            <person name="Takami H."/>
            <person name="Toyoda A."/>
            <person name="Uchiyama I."/>
            <person name="Itoh T."/>
            <person name="Takaki Y."/>
            <person name="Arai W."/>
            <person name="Nishi S."/>
            <person name="Kawai M."/>
            <person name="Shinya K."/>
            <person name="Ikeda H."/>
        </authorList>
    </citation>
    <scope>NUCLEOTIDE SEQUENCE [LARGE SCALE GENOMIC DNA]</scope>
    <source>
        <strain evidence="21 22">M497-1</strain>
    </source>
</reference>
<feature type="region of interest" description="Disordered" evidence="17">
    <location>
        <begin position="1397"/>
        <end position="1423"/>
    </location>
</feature>
<evidence type="ECO:0000256" key="12">
    <source>
        <dbReference type="ARBA" id="ARBA00023268"/>
    </source>
</evidence>
<dbReference type="Gene3D" id="3.40.47.10">
    <property type="match status" value="4"/>
</dbReference>
<dbReference type="InterPro" id="IPR009081">
    <property type="entry name" value="PP-bd_ACP"/>
</dbReference>
<dbReference type="Pfam" id="PF00378">
    <property type="entry name" value="ECH_1"/>
    <property type="match status" value="2"/>
</dbReference>
<dbReference type="PROSITE" id="PS50075">
    <property type="entry name" value="CARRIER"/>
    <property type="match status" value="6"/>
</dbReference>
<feature type="domain" description="Ketosynthase family 3 (KS3)" evidence="19">
    <location>
        <begin position="5"/>
        <end position="431"/>
    </location>
</feature>
<dbReference type="SMART" id="SM00826">
    <property type="entry name" value="PKS_DH"/>
    <property type="match status" value="3"/>
</dbReference>
<feature type="region of interest" description="N-terminal hotdog fold" evidence="15">
    <location>
        <begin position="5185"/>
        <end position="5308"/>
    </location>
</feature>
<evidence type="ECO:0000256" key="10">
    <source>
        <dbReference type="ARBA" id="ARBA00022832"/>
    </source>
</evidence>
<feature type="domain" description="Carrier" evidence="18">
    <location>
        <begin position="3101"/>
        <end position="3178"/>
    </location>
</feature>
<dbReference type="SMART" id="SM00822">
    <property type="entry name" value="PKS_KR"/>
    <property type="match status" value="1"/>
</dbReference>
<evidence type="ECO:0000256" key="4">
    <source>
        <dbReference type="ARBA" id="ARBA00006484"/>
    </source>
</evidence>
<keyword evidence="12" id="KW-0511">Multifunctional enzyme</keyword>
<keyword evidence="7" id="KW-0597">Phosphoprotein</keyword>
<dbReference type="Gene3D" id="3.10.129.10">
    <property type="entry name" value="Hotdog Thioesterase"/>
    <property type="match status" value="1"/>
</dbReference>
<dbReference type="FunFam" id="3.40.47.10:FF:000042">
    <property type="entry name" value="Polyketide synthase Pks13"/>
    <property type="match status" value="1"/>
</dbReference>
<comment type="similarity">
    <text evidence="16">Belongs to the enoyl-CoA hydratase/isomerase family.</text>
</comment>
<evidence type="ECO:0000256" key="3">
    <source>
        <dbReference type="ARBA" id="ARBA00005194"/>
    </source>
</evidence>
<dbReference type="InterPro" id="IPR029045">
    <property type="entry name" value="ClpP/crotonase-like_dom_sf"/>
</dbReference>
<dbReference type="RefSeq" id="WP_096378590.1">
    <property type="nucleotide sequence ID" value="NZ_AP014940.1"/>
</dbReference>
<feature type="domain" description="Ketosynthase family 3 (KS3)" evidence="19">
    <location>
        <begin position="1441"/>
        <end position="1881"/>
    </location>
</feature>
<evidence type="ECO:0000256" key="14">
    <source>
        <dbReference type="ARBA" id="ARBA00054155"/>
    </source>
</evidence>
<keyword evidence="10" id="KW-0276">Fatty acid metabolism</keyword>
<dbReference type="SMART" id="SM01294">
    <property type="entry name" value="PKS_PP_betabranch"/>
    <property type="match status" value="5"/>
</dbReference>
<feature type="domain" description="Carrier" evidence="18">
    <location>
        <begin position="4162"/>
        <end position="4239"/>
    </location>
</feature>
<feature type="region of interest" description="C-terminal hotdog fold" evidence="15">
    <location>
        <begin position="718"/>
        <end position="862"/>
    </location>
</feature>
<evidence type="ECO:0000256" key="13">
    <source>
        <dbReference type="ARBA" id="ARBA00049556"/>
    </source>
</evidence>
<dbReference type="Proteomes" id="UP000218824">
    <property type="component" value="Chromosome"/>
</dbReference>
<feature type="domain" description="Ketosynthase family 3 (KS3)" evidence="19">
    <location>
        <begin position="3326"/>
        <end position="3749"/>
    </location>
</feature>
<dbReference type="InterPro" id="IPR049552">
    <property type="entry name" value="PKS_DH_N"/>
</dbReference>
<feature type="domain" description="Carrier" evidence="18">
    <location>
        <begin position="3202"/>
        <end position="3276"/>
    </location>
</feature>
<dbReference type="InterPro" id="IPR020807">
    <property type="entry name" value="PKS_DH"/>
</dbReference>
<dbReference type="Gene3D" id="3.90.226.10">
    <property type="entry name" value="2-enoyl-CoA Hydratase, Chain A, domain 1"/>
    <property type="match status" value="3"/>
</dbReference>
<dbReference type="Pfam" id="PF00109">
    <property type="entry name" value="ketoacyl-synt"/>
    <property type="match status" value="4"/>
</dbReference>
<dbReference type="Gene3D" id="6.20.390.20">
    <property type="match status" value="1"/>
</dbReference>
<keyword evidence="8" id="KW-0808">Transferase</keyword>
<comment type="function">
    <text evidence="14">Involved in production of the polyketide antibiotic thailandamide.</text>
</comment>
<dbReference type="InterPro" id="IPR014031">
    <property type="entry name" value="Ketoacyl_synth_C"/>
</dbReference>
<dbReference type="Gene3D" id="1.10.1240.100">
    <property type="match status" value="4"/>
</dbReference>
<feature type="active site" description="Proton acceptor; for dehydratase activity" evidence="15">
    <location>
        <position position="5214"/>
    </location>
</feature>
<keyword evidence="11" id="KW-0443">Lipid metabolism</keyword>
<gene>
    <name evidence="21" type="ORF">LEN_2595</name>
</gene>
<dbReference type="InterPro" id="IPR054514">
    <property type="entry name" value="RhiE-like_linker"/>
</dbReference>
<evidence type="ECO:0000256" key="5">
    <source>
        <dbReference type="ARBA" id="ARBA00022450"/>
    </source>
</evidence>
<dbReference type="Pfam" id="PF22336">
    <property type="entry name" value="RhiE-like_linker"/>
    <property type="match status" value="4"/>
</dbReference>
<dbReference type="PROSITE" id="PS00606">
    <property type="entry name" value="KS3_1"/>
    <property type="match status" value="2"/>
</dbReference>
<feature type="compositionally biased region" description="Polar residues" evidence="17">
    <location>
        <begin position="1409"/>
        <end position="1419"/>
    </location>
</feature>
<sequence>MKINREDVAVIGLSGRFPGAADTAEFWDGLCAGRDAIRALDDQALRAAGVAEAELSDPDYVKAGAPLDGVELFDAGLFKVSPLEAELMDPQIRLLLQCAWETLEDAGYGGREPRRIGVFAGAGGVGTSYFSHFVNRLGRFEKITASPTHLGNDKDFLATYLSYKLNLTGPSMTVQTACSTSLVALHQARLSLMAGECDMALAGGVSVRVPNGHGYRYKDGYIFSRSGRVRSFDAGADGVVFGSGMGLVLIKRLSDALRDGDPVRAVIKGSAIGNDGKGKMSYAASSARGQIACIRAALADACVEAGSIGLVEAHGTGTAMGDPEEVKALSAAFREDTDAKGYCALGAVKANIGHLEAAAGIVGFIKAALAVERGVIPPLLHFQQANPRIKFDATPFFVNTRAQPWRQKGPRRAAVNSLGVGGTNAFVVLEQAPARKPAAKRRAGAAPALVPISARSEDSLREYAARLAKFIARAQADKTPLDLAELACTLQTGRETLAQRAAFAVSSLAQLRERLDAFAAGGEGDAAADLPAPAAQWLAEGSADWDSLYPAGRPRRIGLPTYVFARERHWIDETPAAPARSMLHPLLHANTSDLAEVRYSSLFHGDEFFLRDHRVRGGEEQASLVLPGVAYLEMARAALAQAGSGAQTWELRDVVWLQPATVSGERRLDLALIAHGEGRVDFETYGEPDTIHCQGRATACADAAAPRLDLDAARSASAQQRWDHDAVYAAFAAMGLDYGPAHRPIAELQRGSGEVLARLRLPAAQEADAGQFGLHPSLLDGALQAATWLLIDPDDAPERPLVPFALTSLRQYSALPRELYVVARRAAGEGGALDLDLCDSDGAVCASLRGFLARPFGKSAHSSLRATRVWQEATAQPAPAREALRTLICGLPQIDPAAIDPQAQAVALDPQDDQAQRYTALAQHCLAELKAVLSARPRSEAAFQVVVPDRVEDALLLGLSGMLLSAGAENPRLRAQLIAVDPAIDAPALAALLQRERESAYEPLLRLRAGRREAARWQLLPEAADAGADTALALKHGGTYLITGGLGGLGLVFARDLLRRCPGVRVLLAGRASAEAVRESPRQAALDALRGEGLQVEYVQLDLDDASALRERLHALAARYGRIDGIVHSAGAIADGLIATQPLDALDAVLAPKVRGTFNLDAASADLDLDFLALFSSLSSALGNAGQAGYAAANGFLDEFAGQRNRLAAAGARRGHTLAIAWPYWREGGMRLDADGEAALSASTGVRPLRSATGLRLFHRSLAEGRERVLVMDGDTARMRAALGLDAAPARRAAMVDASAIVATTPADDLHALAQRLLCERMAGLLKLPAQRLDPAAPLEDYGIDSILALDLTRLLEASFGALPRTLFFEYLSIAELAGYFAREHADTLRRLDAGGAAQAPAATTTQPVPSESASRPSTASLRRPALRAAADAAGANRYADEPIAIVGLSGRYPQARDLDAFWRNLRDGRDCIEEVPASRWNWRDYYSEDRSVPGRHYSKWGGFIEGVDEFDARFFNIAPIEAELLDPQERLFLEHAWMAIEDAGLTRAALQIPAGDARATQELAGQVGVYAGVMYGEYQLIGVENSLRGKRMGFASNPASVANRVSYALNLHGPSMTVDTMCSSSLSAIHLACQDLKLGRTDAAIAGGVNVTVHPNKYLMLSAGQFISGDGHCQSFGEGGDGYIPGEGVGAVVLKRLSDAQRDGNRVYGLIRGSALSHGGKTNGYTVPNPQAQASAIRQALRESGLPARRIGYVEAHGTGTKLGDPIEIAALTKVFRESSGDSGFCLIGSAKSNIGHCEAAAGIAGLTKVLLQLQHGQIVPSLHSAQLNPHIDFAATPFVVNQGLREWPAPQHEGRALPRVAGISSFGAGGSNAHLIVEEYLAPVSAPIADAAQMLPLSARTAEQLRRKAADLLAWLEQPGREVVLADLAYTLQSGREAMDERLAVVADSPAQLRERLRAWLDGDERGVYRGQAKASRERLAEALNGLDLAAELPQWRERGEHAAPLRLWALGLELDWAALRPLGAATRHMLALPAYPFARQRHWIEPVAAEKAAARVDALHPLLHSNESGIDRCAYAARFEGNEFFLADRALSEAACVEMARAAVAHALAPSRPGLQLQLRELAWAQPRQAPADGRYRISLFEPRGERVRFEIHSGEGVDEVVHCQGVAVYAEAVQADPITPGSGELTLPAVLADSLGDYLLHPSLLQAAFAAASMQAPLKLDSLSVLGAAATPSRLALRAAVGDAQAFDLDLCAADGRVWAQLRGLRFAATAAQPDSNAPAYAQTSVAAAPSVAFATTAKAAPRRIAFAAAAPVAFITNTTDTAPAGLDKPREIALASAVAEAGWPASTTAKPRVSLAEAGANAVASAPQPSSREDIALFDEGQGVFVLHLQGGGFDAEAAATLTQALRAAAAEPSLKTLLVLAAPGALAGGAAAVHAAALDAGLYRAAAEFPYPLIAALRGDADGPGLLFATLADVLVCAEQGRYALASSERRLPPRFARDLARLRFGRALADDLLLRPHGARGSELTQAGWTCSVLAADAVEAQARAVAGDLAAKSASALGLLKQELAAPLLEAVCALAPVDAAPVTSESELATTAAVELPAAAEGIRAYSLDAGVLAIEVRAQAGAAWADEVRRMLAVLATSAGCRGIVLACADALPAPAEEQGRLASLQALAETLAALDCPVVAALPAGADGAAWLAALLCDGVVYAQDAAYNAQDLFDDAALAAPTLSVFAARLGEAPARRLLLGGLRLDGAALAREAQAVRVSPASETIVEAGRLAAELAQWPREELALWKRTEPSPFAQAAMQTAADEATGDTAAPATGAIDLDSQAISAQWRPGGVLEIGMHDRQSRNMFSPEFSRGLRAAFAHAESPACRAVVLGGFERYFAAGGTRETLLAIHQGRARFTDDKVFELPLRCPVPVIAAMQGHAVGAGWALGMYADVALFSSESRYFSPYMGYGFTPGAGSTLLFAQRIGRDLARESLLSAREYAGDELIARGLRQPLSARAQTVAEALALAACIARLPRARLIALKRDWNRALEAGLEQAYAHELAMHERTFVGRADTLALIERSFVAPGEATIAPAAPAPAVAAAPLALADIVAELRRSLAHELRLPEEEIGADEEFVALGLDSITGVTWIRRVNERYGTAIEAIQVYSHPTLERLARHVQSLAVAAPAVTSAPAPAPASENNRIAAADVAATLRRLLAEELRLSEQDIGADEPFVDLGLDSITGVTWVRRINERYGTAIEAVQVYSHPNLARLSAFVAEKAGAAALPAEPVSMPASPPADIAANTQPNVEPARVVLTAQRHHARRTTAPTADAIAVIGMSGQFAQARDLEQFWDNLANARDCIAEVPAQRWDLARYYQPGDAVPGKTNSRWLGALEDYDRFDPAFFNISPREARSMDPQQRLFLQACWHGIEHAGYNPKALAGSNCGVFVGCAAGDYHQLSRRERLSGQGFTGAAPSILAARISYFLDLHGPSLAVDTACSSSLVALANACDSLASGATDLALAGGVNVMAGPGMHIMTAQVGMLGAGGRCRTFDAAADGIALGEGVGVVVLKRLADAERDGDCIHGVIEAWGVNQDGRSNGITAPNADAQARLQGDVYRRFGVDPAGIQLVEAHGTGTALGDPIEVAALKTAFAAHTARSGYCALGSVKSNIGHCLSAAGVSGVLKLLLALRHRQLPPTLHFSSLNPHIALDGSPFYVNDRLREWNVEAGVRRRAAINAFGFSGTNAHAVISEYQPRPADVPARGAVLAPLSAATPEQLRIKARELLARVEVGVEDLASLAYTLQVGREAMGERAAVVASDAAGLARGLRALAESDDPAALRTAGVLRGRAGTDKDTLAAFAAEPDFQRMLERWIDGGELARLGELWVKGLALDWPRFHAAGAPQRMALPLHPFARERYWIEAEDEAAVPAATVAMAEPVAAPAAAQPVRPVASEVVADAAHNDAAALERLQAQLRESLAEALFMRAAEVGLDKPFNELGLDSIVGVEWVKALNQQLGCELSATRIYDYPSVRALAAYLHTAAPSAKTVAVAPAAPVAATPRMAPAALREELRDSLAEALFMRPADIGWNKSFAELGLDSIVGVEWVKNINRRYGTVLSATRVYDYPSIDLLAAYLAEQTGAAGVAAVVEAPAAAAPAAAPQLEARAADELQRELRDSLAEALYMRPGDIGLDKSFTELGLDSIVGVEWMKQVNQRYGTQIAALRVYDYPSVRSLAAHLLEHLPAAPAAALRAHTPARSAEATADLFAPLAVPAAPQSDYFGAGERSGDFAVDGELSLLYRIVPERNVGLREHVVFGRHLLPTDAYVELLLAAFAEHFGDAPAALRDLALANPLLGEPGSERRLRVTLRRHAEGLQCFVRSSADVDGGDETLHLSGLLVPADATAPVALRRDFAVERRLKHSEIATNAGDCYAPLQELAFGADAASGRIRSAAIGSRFRADPFALYGALCTAINAAGHIAAQRYGAHDDQFLPHRLGRVAVEAGVAEAGELHSHAELRRAEADALEFDVELSDAAGRVRARLDGLVLRRVGRAALQRRDTARRESAPSLPAPRAVATVGESRHADKIAIVGMSCRFPMSEDLDTFWDNLAQGRDCIGEIPSQRWAGQGEWFHPDPRHPRTSYSKWAGLLDDIAAFDPLFFGISPAEAELIDPQQRIFLEQCWKAIEHAGYAPGALSGQACGVYVGCAAGDYARVLGAAGQDGAGAAFMGTSSAILAARIAYFLNLKGAALAVDTACSSSLVALHLACESIRSGENTWALCGGINLLTTPIGHVLTSQVGMPSRDGRCAAFDASAGGIVFSEGCGVVLLKSLAQAQADNDRILGVIEGSGINQDGKTNGITAPSAQAQERLLSQVYARHGIDPAQIGYVEAHGTATALGDPIEVDALRTVFDRAGAAAGGCALGSVKSNIGHTGFAAGVAGVIKVLLCLQRRELVPTVHYTKANPHIRFEDSPFYVNTGRRDWRSDSRRLATVSSFGFSGTNAHVVIGEHFAVDEAAPATGPVLLPLSARSPAQLRAKAADLLAWLQREPAPDLHRLAYTLQVGRDAMEHRLGCIAADAEQLRAQLQGWLDGRPRVPGLEHGRADGEDRTLAVFAADEDMRAVFEQWLERGQLLKLLELWVRGLDIDWRRLHRGRAPRRLSLPDYPFARERCWVQPAASAATGSARARLHPLLHRNTSDLSLQSYRSGFDGSEFFLADHRVRGRRVLPAVAQLEMARAAFADALPLSEDGALLELRHIAWAQPLSVDGPCEVGIAVYAEDDGALGFEIYSHDADADDEILHCQGRGAAIAAPAPAPLDLVALRQRMREGRSEAAALYPHLAGKGLQYGPAFQGVVAIERGVGETLAELRLPAVAAGEGYVLHPSLLDSALQASIPLIEAASGGAAALPFALESLRGFAPCTSRMHAWVRYAADGGSESGPGRVIKVDIDLCGDDGAVCVQMRGFASRPLPPAALAADELNAAQAVELG</sequence>
<dbReference type="InterPro" id="IPR042104">
    <property type="entry name" value="PKS_dehydratase_sf"/>
</dbReference>
<evidence type="ECO:0000256" key="1">
    <source>
        <dbReference type="ARBA" id="ARBA00004496"/>
    </source>
</evidence>
<evidence type="ECO:0000259" key="19">
    <source>
        <dbReference type="PROSITE" id="PS52004"/>
    </source>
</evidence>
<dbReference type="Pfam" id="PF21089">
    <property type="entry name" value="PKS_DH_N"/>
    <property type="match status" value="4"/>
</dbReference>
<feature type="domain" description="Ketosynthase family 3 (KS3)" evidence="19">
    <location>
        <begin position="4580"/>
        <end position="5004"/>
    </location>
</feature>
<dbReference type="SUPFAM" id="SSF52096">
    <property type="entry name" value="ClpP/crotonase"/>
    <property type="match status" value="3"/>
</dbReference>
<name>A0AAU9AUC0_LYSEN</name>
<feature type="domain" description="PKS/mFAS DH" evidence="20">
    <location>
        <begin position="5185"/>
        <end position="5470"/>
    </location>
</feature>
<feature type="domain" description="PKS/mFAS DH" evidence="20">
    <location>
        <begin position="4274"/>
        <end position="4552"/>
    </location>
</feature>
<dbReference type="GO" id="GO:0004312">
    <property type="term" value="F:fatty acid synthase activity"/>
    <property type="evidence" value="ECO:0007669"/>
    <property type="project" value="TreeGrafter"/>
</dbReference>
<dbReference type="Pfam" id="PF02801">
    <property type="entry name" value="Ketoacyl-synt_C"/>
    <property type="match status" value="4"/>
</dbReference>
<dbReference type="Gene3D" id="3.40.50.720">
    <property type="entry name" value="NAD(P)-binding Rossmann-like Domain"/>
    <property type="match status" value="1"/>
</dbReference>
<evidence type="ECO:0000256" key="2">
    <source>
        <dbReference type="ARBA" id="ARBA00004792"/>
    </source>
</evidence>
<proteinExistence type="inferred from homology"/>
<comment type="catalytic activity">
    <reaction evidence="13">
        <text>a (3S)-3-hydroxyacyl-CoA + NAD(+) = a 3-oxoacyl-CoA + NADH + H(+)</text>
        <dbReference type="Rhea" id="RHEA:22432"/>
        <dbReference type="ChEBI" id="CHEBI:15378"/>
        <dbReference type="ChEBI" id="CHEBI:57318"/>
        <dbReference type="ChEBI" id="CHEBI:57540"/>
        <dbReference type="ChEBI" id="CHEBI:57945"/>
        <dbReference type="ChEBI" id="CHEBI:90726"/>
        <dbReference type="EC" id="1.1.1.35"/>
    </reaction>
</comment>
<dbReference type="InterPro" id="IPR013968">
    <property type="entry name" value="PKS_KR"/>
</dbReference>
<feature type="domain" description="Carrier" evidence="18">
    <location>
        <begin position="1309"/>
        <end position="1385"/>
    </location>
</feature>
<feature type="region of interest" description="C-terminal hotdog fold" evidence="15">
    <location>
        <begin position="4419"/>
        <end position="4552"/>
    </location>
</feature>
<dbReference type="GO" id="GO:0004315">
    <property type="term" value="F:3-oxoacyl-[acyl-carrier-protein] synthase activity"/>
    <property type="evidence" value="ECO:0007669"/>
    <property type="project" value="InterPro"/>
</dbReference>
<dbReference type="FunFam" id="3.40.47.10:FF:000019">
    <property type="entry name" value="Polyketide synthase type I"/>
    <property type="match status" value="3"/>
</dbReference>
<dbReference type="Pfam" id="PF00550">
    <property type="entry name" value="PP-binding"/>
    <property type="match status" value="6"/>
</dbReference>
<dbReference type="GO" id="GO:0031177">
    <property type="term" value="F:phosphopantetheine binding"/>
    <property type="evidence" value="ECO:0007669"/>
    <property type="project" value="InterPro"/>
</dbReference>
<dbReference type="InterPro" id="IPR018201">
    <property type="entry name" value="Ketoacyl_synth_AS"/>
</dbReference>
<dbReference type="Gene3D" id="3.10.129.110">
    <property type="entry name" value="Polyketide synthase dehydratase"/>
    <property type="match status" value="4"/>
</dbReference>
<feature type="domain" description="Carrier" evidence="18">
    <location>
        <begin position="4062"/>
        <end position="4136"/>
    </location>
</feature>
<evidence type="ECO:0000259" key="18">
    <source>
        <dbReference type="PROSITE" id="PS50075"/>
    </source>
</evidence>
<dbReference type="InterPro" id="IPR014030">
    <property type="entry name" value="Ketoacyl_synth_N"/>
</dbReference>
<organism evidence="21 22">
    <name type="scientific">Lysobacter enzymogenes</name>
    <dbReference type="NCBI Taxonomy" id="69"/>
    <lineage>
        <taxon>Bacteria</taxon>
        <taxon>Pseudomonadati</taxon>
        <taxon>Pseudomonadota</taxon>
        <taxon>Gammaproteobacteria</taxon>
        <taxon>Lysobacterales</taxon>
        <taxon>Lysobacteraceae</taxon>
        <taxon>Lysobacter</taxon>
    </lineage>
</organism>
<dbReference type="SUPFAM" id="SSF47336">
    <property type="entry name" value="ACP-like"/>
    <property type="match status" value="6"/>
</dbReference>
<dbReference type="Gene3D" id="1.10.1200.10">
    <property type="entry name" value="ACP-like"/>
    <property type="match status" value="6"/>
</dbReference>
<dbReference type="InterPro" id="IPR036736">
    <property type="entry name" value="ACP-like_sf"/>
</dbReference>
<dbReference type="PROSITE" id="PS00166">
    <property type="entry name" value="ENOYL_COA_HYDRATASE"/>
    <property type="match status" value="1"/>
</dbReference>
<dbReference type="NCBIfam" id="NF005496">
    <property type="entry name" value="PRK07110.1"/>
    <property type="match status" value="1"/>
</dbReference>
<feature type="domain" description="PKS/mFAS DH" evidence="20">
    <location>
        <begin position="584"/>
        <end position="862"/>
    </location>
</feature>
<dbReference type="InterPro" id="IPR018376">
    <property type="entry name" value="Enoyl-CoA_hyd/isom_CS"/>
</dbReference>
<feature type="region of interest" description="N-terminal hotdog fold" evidence="15">
    <location>
        <begin position="584"/>
        <end position="704"/>
    </location>
</feature>
<dbReference type="InterPro" id="IPR020841">
    <property type="entry name" value="PKS_Beta-ketoAc_synthase_dom"/>
</dbReference>
<evidence type="ECO:0000256" key="16">
    <source>
        <dbReference type="RuleBase" id="RU003707"/>
    </source>
</evidence>
<dbReference type="InterPro" id="IPR006162">
    <property type="entry name" value="Ppantetheine_attach_site"/>
</dbReference>
<comment type="subcellular location">
    <subcellularLocation>
        <location evidence="1">Cytoplasm</location>
    </subcellularLocation>
</comment>
<feature type="active site" description="Proton donor; for dehydratase activity" evidence="15">
    <location>
        <position position="5382"/>
    </location>
</feature>
<feature type="active site" description="Proton acceptor; for dehydratase activity" evidence="15">
    <location>
        <position position="613"/>
    </location>
</feature>
<dbReference type="EMBL" id="AP014940">
    <property type="protein sequence ID" value="BAV98082.1"/>
    <property type="molecule type" value="Genomic_DNA"/>
</dbReference>
<dbReference type="SMART" id="SM00825">
    <property type="entry name" value="PKS_KS"/>
    <property type="match status" value="4"/>
</dbReference>
<dbReference type="SUPFAM" id="SSF51735">
    <property type="entry name" value="NAD(P)-binding Rossmann-fold domains"/>
    <property type="match status" value="1"/>
</dbReference>
<dbReference type="InterPro" id="IPR001753">
    <property type="entry name" value="Enoyl-CoA_hydra/iso"/>
</dbReference>
<dbReference type="GeneID" id="83064442"/>
<evidence type="ECO:0000256" key="15">
    <source>
        <dbReference type="PROSITE-ProRule" id="PRU01363"/>
    </source>
</evidence>
<dbReference type="PANTHER" id="PTHR43775">
    <property type="entry name" value="FATTY ACID SYNTHASE"/>
    <property type="match status" value="1"/>
</dbReference>
<accession>A0AAU9AUC0</accession>
<evidence type="ECO:0000256" key="7">
    <source>
        <dbReference type="ARBA" id="ARBA00022553"/>
    </source>
</evidence>
<dbReference type="GO" id="GO:0006633">
    <property type="term" value="P:fatty acid biosynthetic process"/>
    <property type="evidence" value="ECO:0007669"/>
    <property type="project" value="InterPro"/>
</dbReference>
<dbReference type="InterPro" id="IPR036291">
    <property type="entry name" value="NAD(P)-bd_dom_sf"/>
</dbReference>
<dbReference type="GO" id="GO:0003857">
    <property type="term" value="F:(3S)-3-hydroxyacyl-CoA dehydrogenase (NAD+) activity"/>
    <property type="evidence" value="ECO:0007669"/>
    <property type="project" value="UniProtKB-EC"/>
</dbReference>
<evidence type="ECO:0000256" key="9">
    <source>
        <dbReference type="ARBA" id="ARBA00022737"/>
    </source>
</evidence>
<dbReference type="SMART" id="SM00823">
    <property type="entry name" value="PKS_PP"/>
    <property type="match status" value="6"/>
</dbReference>
<dbReference type="PROSITE" id="PS52019">
    <property type="entry name" value="PKS_MFAS_DH"/>
    <property type="match status" value="3"/>
</dbReference>
<keyword evidence="5" id="KW-0596">Phosphopantetheine</keyword>
<dbReference type="InterPro" id="IPR049900">
    <property type="entry name" value="PKS_mFAS_DH"/>
</dbReference>
<comment type="pathway">
    <text evidence="3">Lipid metabolism; fatty acid biosynthesis.</text>
</comment>
<comment type="pathway">
    <text evidence="2">Antibiotic biosynthesis.</text>
</comment>
<evidence type="ECO:0000313" key="21">
    <source>
        <dbReference type="EMBL" id="BAV98082.1"/>
    </source>
</evidence>
<protein>
    <submittedName>
        <fullName evidence="21">Modular polyketide synthase</fullName>
    </submittedName>
</protein>
<dbReference type="InterPro" id="IPR016039">
    <property type="entry name" value="Thiolase-like"/>
</dbReference>
<dbReference type="InterPro" id="IPR057326">
    <property type="entry name" value="KR_dom"/>
</dbReference>
<evidence type="ECO:0000256" key="17">
    <source>
        <dbReference type="SAM" id="MobiDB-lite"/>
    </source>
</evidence>
<dbReference type="GO" id="GO:0005737">
    <property type="term" value="C:cytoplasm"/>
    <property type="evidence" value="ECO:0007669"/>
    <property type="project" value="UniProtKB-SubCell"/>
</dbReference>
<feature type="compositionally biased region" description="Low complexity" evidence="17">
    <location>
        <begin position="1397"/>
        <end position="1408"/>
    </location>
</feature>
<dbReference type="CDD" id="cd08953">
    <property type="entry name" value="KR_2_SDR_x"/>
    <property type="match status" value="1"/>
</dbReference>
<dbReference type="InterPro" id="IPR050091">
    <property type="entry name" value="PKS_NRPS_Biosynth_Enz"/>
</dbReference>
<dbReference type="PROSITE" id="PS52004">
    <property type="entry name" value="KS3_2"/>
    <property type="match status" value="4"/>
</dbReference>
<evidence type="ECO:0000256" key="11">
    <source>
        <dbReference type="ARBA" id="ARBA00023098"/>
    </source>
</evidence>
<comment type="caution">
    <text evidence="15">Lacks conserved residue(s) required for the propagation of feature annotation.</text>
</comment>
<dbReference type="InterPro" id="IPR049551">
    <property type="entry name" value="PKS_DH_C"/>
</dbReference>
<feature type="region of interest" description="N-terminal hotdog fold" evidence="15">
    <location>
        <begin position="4274"/>
        <end position="4401"/>
    </location>
</feature>
<keyword evidence="6" id="KW-0963">Cytoplasm</keyword>
<feature type="region of interest" description="C-terminal hotdog fold" evidence="15">
    <location>
        <begin position="5322"/>
        <end position="5470"/>
    </location>
</feature>